<dbReference type="EMBL" id="GBRH01168999">
    <property type="protein sequence ID" value="JAE28897.1"/>
    <property type="molecule type" value="Transcribed_RNA"/>
</dbReference>
<organism evidence="1">
    <name type="scientific">Arundo donax</name>
    <name type="common">Giant reed</name>
    <name type="synonym">Donax arundinaceus</name>
    <dbReference type="NCBI Taxonomy" id="35708"/>
    <lineage>
        <taxon>Eukaryota</taxon>
        <taxon>Viridiplantae</taxon>
        <taxon>Streptophyta</taxon>
        <taxon>Embryophyta</taxon>
        <taxon>Tracheophyta</taxon>
        <taxon>Spermatophyta</taxon>
        <taxon>Magnoliopsida</taxon>
        <taxon>Liliopsida</taxon>
        <taxon>Poales</taxon>
        <taxon>Poaceae</taxon>
        <taxon>PACMAD clade</taxon>
        <taxon>Arundinoideae</taxon>
        <taxon>Arundineae</taxon>
        <taxon>Arundo</taxon>
    </lineage>
</organism>
<sequence>MIATSLHNRFSYFTESLRANRDVQRRISAEEMTCILVIQGLKFEPVSHEGTRC</sequence>
<evidence type="ECO:0000313" key="1">
    <source>
        <dbReference type="EMBL" id="JAE28897.1"/>
    </source>
</evidence>
<dbReference type="AlphaFoldDB" id="A0A0A9GWJ1"/>
<name>A0A0A9GWJ1_ARUDO</name>
<protein>
    <submittedName>
        <fullName evidence="1">Uncharacterized protein</fullName>
    </submittedName>
</protein>
<accession>A0A0A9GWJ1</accession>
<proteinExistence type="predicted"/>
<reference evidence="1" key="1">
    <citation type="submission" date="2014-09" db="EMBL/GenBank/DDBJ databases">
        <authorList>
            <person name="Magalhaes I.L.F."/>
            <person name="Oliveira U."/>
            <person name="Santos F.R."/>
            <person name="Vidigal T.H.D.A."/>
            <person name="Brescovit A.D."/>
            <person name="Santos A.J."/>
        </authorList>
    </citation>
    <scope>NUCLEOTIDE SEQUENCE</scope>
    <source>
        <tissue evidence="1">Shoot tissue taken approximately 20 cm above the soil surface</tissue>
    </source>
</reference>
<reference evidence="1" key="2">
    <citation type="journal article" date="2015" name="Data Brief">
        <title>Shoot transcriptome of the giant reed, Arundo donax.</title>
        <authorList>
            <person name="Barrero R.A."/>
            <person name="Guerrero F.D."/>
            <person name="Moolhuijzen P."/>
            <person name="Goolsby J.A."/>
            <person name="Tidwell J."/>
            <person name="Bellgard S.E."/>
            <person name="Bellgard M.I."/>
        </authorList>
    </citation>
    <scope>NUCLEOTIDE SEQUENCE</scope>
    <source>
        <tissue evidence="1">Shoot tissue taken approximately 20 cm above the soil surface</tissue>
    </source>
</reference>